<evidence type="ECO:0000313" key="1">
    <source>
        <dbReference type="EMBL" id="SHE52797.1"/>
    </source>
</evidence>
<protein>
    <submittedName>
        <fullName evidence="1">Uncharacterized protein</fullName>
    </submittedName>
</protein>
<evidence type="ECO:0000313" key="2">
    <source>
        <dbReference type="Proteomes" id="UP000184048"/>
    </source>
</evidence>
<name>A0A1M4U872_9BACT</name>
<sequence>MKTMINITASNCSVNFILVPIEISKRNVDNVFAHYSRRTLEETYEKARKKPTYCYNSVLKKHGDKYSKFFKQPLGHFIKHLKEQGNLDYKLYLNKYGDEKYCSYCINSYLKDKGLYCYYSEGQVKYVGRCKTSFKSRINGDYGSITSYNCLLDGQATNCHLNSIINSTASEIFLGIHEMSEKSSEEIEQLERTILSNKRFEWNIQLQKESKAANMVFLQ</sequence>
<gene>
    <name evidence="1" type="ORF">SAMN02745131_00555</name>
</gene>
<proteinExistence type="predicted"/>
<dbReference type="AlphaFoldDB" id="A0A1M4U872"/>
<keyword evidence="2" id="KW-1185">Reference proteome</keyword>
<accession>A0A1M4U872</accession>
<dbReference type="OrthoDB" id="1551455at2"/>
<dbReference type="Proteomes" id="UP000184048">
    <property type="component" value="Unassembled WGS sequence"/>
</dbReference>
<organism evidence="1 2">
    <name type="scientific">Flavisolibacter ginsengisoli DSM 18119</name>
    <dbReference type="NCBI Taxonomy" id="1121884"/>
    <lineage>
        <taxon>Bacteria</taxon>
        <taxon>Pseudomonadati</taxon>
        <taxon>Bacteroidota</taxon>
        <taxon>Chitinophagia</taxon>
        <taxon>Chitinophagales</taxon>
        <taxon>Chitinophagaceae</taxon>
        <taxon>Flavisolibacter</taxon>
    </lineage>
</organism>
<reference evidence="1 2" key="1">
    <citation type="submission" date="2016-11" db="EMBL/GenBank/DDBJ databases">
        <authorList>
            <person name="Jaros S."/>
            <person name="Januszkiewicz K."/>
            <person name="Wedrychowicz H."/>
        </authorList>
    </citation>
    <scope>NUCLEOTIDE SEQUENCE [LARGE SCALE GENOMIC DNA]</scope>
    <source>
        <strain evidence="1 2">DSM 18119</strain>
    </source>
</reference>
<dbReference type="EMBL" id="FQUU01000002">
    <property type="protein sequence ID" value="SHE52797.1"/>
    <property type="molecule type" value="Genomic_DNA"/>
</dbReference>
<dbReference type="STRING" id="1121884.SAMN02745131_00555"/>